<comment type="caution">
    <text evidence="1">The sequence shown here is derived from an EMBL/GenBank/DDBJ whole genome shotgun (WGS) entry which is preliminary data.</text>
</comment>
<protein>
    <submittedName>
        <fullName evidence="1">Uncharacterized protein</fullName>
    </submittedName>
</protein>
<proteinExistence type="predicted"/>
<evidence type="ECO:0000313" key="1">
    <source>
        <dbReference type="EMBL" id="KAK8860171.1"/>
    </source>
</evidence>
<keyword evidence="2" id="KW-1185">Reference proteome</keyword>
<dbReference type="EMBL" id="JAPFFF010000018">
    <property type="protein sequence ID" value="KAK8860171.1"/>
    <property type="molecule type" value="Genomic_DNA"/>
</dbReference>
<gene>
    <name evidence="1" type="ORF">M9Y10_011835</name>
</gene>
<evidence type="ECO:0000313" key="2">
    <source>
        <dbReference type="Proteomes" id="UP001470230"/>
    </source>
</evidence>
<sequence length="358" mass="41692">MYRFLAPPTYMNYIKSCVYKSKPPEWSNPKLNLPSSPNNLTGKTLYVAIIDTEYAPHPFQCLMKNQWVDELSKHWFIDKIEYFSRIRWTNKQCNITTIVTPHPKFKDTLNPTSWILVNTLKMFLERSKSPYLFIVGDSCYLKVNEFVDFFSKFNGRISGGCIEQRYFFQMLLIESGIIISRQTVMNFISDSAMKTWDVASEVGITADESFSQIGDQVGLYIKNYAENRFVGREFREYSDFDRLKNKRFEDLPPCTIPSVYINNPPGEQGICSSEITKFNQIISWSAFIPADPTKTTSYKSSLTYKLNFNSNSDNESESARNKYKFLKNARKMINNNPDYLSYYWAQSKPRLCKIDSSN</sequence>
<organism evidence="1 2">
    <name type="scientific">Tritrichomonas musculus</name>
    <dbReference type="NCBI Taxonomy" id="1915356"/>
    <lineage>
        <taxon>Eukaryota</taxon>
        <taxon>Metamonada</taxon>
        <taxon>Parabasalia</taxon>
        <taxon>Tritrichomonadida</taxon>
        <taxon>Tritrichomonadidae</taxon>
        <taxon>Tritrichomonas</taxon>
    </lineage>
</organism>
<accession>A0ABR2IBL1</accession>
<name>A0ABR2IBL1_9EUKA</name>
<reference evidence="1 2" key="1">
    <citation type="submission" date="2024-04" db="EMBL/GenBank/DDBJ databases">
        <title>Tritrichomonas musculus Genome.</title>
        <authorList>
            <person name="Alves-Ferreira E."/>
            <person name="Grigg M."/>
            <person name="Lorenzi H."/>
            <person name="Galac M."/>
        </authorList>
    </citation>
    <scope>NUCLEOTIDE SEQUENCE [LARGE SCALE GENOMIC DNA]</scope>
    <source>
        <strain evidence="1 2">EAF2021</strain>
    </source>
</reference>
<dbReference type="Proteomes" id="UP001470230">
    <property type="component" value="Unassembled WGS sequence"/>
</dbReference>